<gene>
    <name evidence="1" type="ORF">PM085_17675</name>
</gene>
<dbReference type="RefSeq" id="WP_271970571.1">
    <property type="nucleotide sequence ID" value="NZ_JAQLUK010000050.1"/>
</dbReference>
<protein>
    <submittedName>
        <fullName evidence="1">Uncharacterized protein</fullName>
    </submittedName>
</protein>
<keyword evidence="2" id="KW-1185">Reference proteome</keyword>
<accession>A0ABT4Z7X6</accession>
<reference evidence="1 2" key="1">
    <citation type="submission" date="2023-01" db="EMBL/GenBank/DDBJ databases">
        <title>Halorubrum ezzemoulense from Santa Pola, Spain.</title>
        <authorList>
            <person name="Feng Y."/>
            <person name="Louyakis A.S."/>
            <person name="Gogarten J.P."/>
        </authorList>
    </citation>
    <scope>NUCLEOTIDE SEQUENCE [LARGE SCALE GENOMIC DNA]</scope>
    <source>
        <strain evidence="1 2">AMM015</strain>
    </source>
</reference>
<organism evidence="1 2">
    <name type="scientific">Halorubrum ezzemoulense</name>
    <name type="common">Halorubrum chaoviator</name>
    <dbReference type="NCBI Taxonomy" id="337243"/>
    <lineage>
        <taxon>Archaea</taxon>
        <taxon>Methanobacteriati</taxon>
        <taxon>Methanobacteriota</taxon>
        <taxon>Stenosarchaea group</taxon>
        <taxon>Halobacteria</taxon>
        <taxon>Halobacteriales</taxon>
        <taxon>Haloferacaceae</taxon>
        <taxon>Halorubrum</taxon>
    </lineage>
</organism>
<evidence type="ECO:0000313" key="2">
    <source>
        <dbReference type="Proteomes" id="UP001210528"/>
    </source>
</evidence>
<comment type="caution">
    <text evidence="1">The sequence shown here is derived from an EMBL/GenBank/DDBJ whole genome shotgun (WGS) entry which is preliminary data.</text>
</comment>
<dbReference type="Proteomes" id="UP001210528">
    <property type="component" value="Unassembled WGS sequence"/>
</dbReference>
<sequence length="45" mass="5088">MSLVLPARRARRCQYEFDVNPGVVDNVVRDFKTIVLLKGVAARIT</sequence>
<evidence type="ECO:0000313" key="1">
    <source>
        <dbReference type="EMBL" id="MDB2294057.1"/>
    </source>
</evidence>
<proteinExistence type="predicted"/>
<dbReference type="EMBL" id="JAQLUK010000050">
    <property type="protein sequence ID" value="MDB2294057.1"/>
    <property type="molecule type" value="Genomic_DNA"/>
</dbReference>
<name>A0ABT4Z7X6_HALEZ</name>